<feature type="compositionally biased region" description="Polar residues" evidence="3">
    <location>
        <begin position="398"/>
        <end position="413"/>
    </location>
</feature>
<gene>
    <name evidence="5" type="ORF">BKG96_06690</name>
</gene>
<dbReference type="InterPro" id="IPR005053">
    <property type="entry name" value="MobA_MobL"/>
</dbReference>
<proteinExistence type="inferred from homology"/>
<reference evidence="6" key="1">
    <citation type="submission" date="2016-10" db="EMBL/GenBank/DDBJ databases">
        <title>Rodentibacter gen. nov. and new species.</title>
        <authorList>
            <person name="Christensen H."/>
        </authorList>
    </citation>
    <scope>NUCLEOTIDE SEQUENCE [LARGE SCALE GENOMIC DNA]</scope>
    <source>
        <strain evidence="6">Ppn152</strain>
    </source>
</reference>
<sequence length="419" mass="48816">MSLNHIHLQASVKSRKTHDNGKTTNAVGSSAYRHKNVFTDVLGRKFDYSHLNNEFVTGFLMMSEDIKNAILNNPTTNLFSRAFNQIRQDEKLSNQEKHAEASNHLWNLVETTEKRKDAQLFREIELSLYHNLSLEENERILKKFVQKNFLKKGMIADVCIHDSGGKSSNQNLHAHIMLTMRDFDLEKCTFGKKNRTWNDLSLVEEWRKNWTEISNKALSKANQNTVEHKSFQRLAEEAILQGKFDLAGAYVELEKNKARHYTTAKKTKSQASISLVKRSEKISKGMSKAEKPVRHVKLKFLEINESKIYPGNFYKNKEKIQEIRRKLAENREKIYSKIKEITDGYLTLTKFITGISRRNAERTKQRKQNLSNTLRRIAEGNRIFNTRTKETSLPVRPTTENQSTLQRQSQINSKRFKPR</sequence>
<evidence type="ECO:0000256" key="3">
    <source>
        <dbReference type="SAM" id="MobiDB-lite"/>
    </source>
</evidence>
<evidence type="ECO:0000313" key="5">
    <source>
        <dbReference type="EMBL" id="OOF78175.1"/>
    </source>
</evidence>
<dbReference type="EMBL" id="MLAE01000030">
    <property type="protein sequence ID" value="OOF78175.1"/>
    <property type="molecule type" value="Genomic_DNA"/>
</dbReference>
<comment type="similarity">
    <text evidence="1">Belongs to the MobA/MobL family.</text>
</comment>
<evidence type="ECO:0000259" key="4">
    <source>
        <dbReference type="Pfam" id="PF03389"/>
    </source>
</evidence>
<name>A0A1V3KKQ2_9PAST</name>
<feature type="region of interest" description="Disordered" evidence="3">
    <location>
        <begin position="387"/>
        <end position="419"/>
    </location>
</feature>
<dbReference type="AlphaFoldDB" id="A0A1V3KKQ2"/>
<dbReference type="Proteomes" id="UP000189114">
    <property type="component" value="Unassembled WGS sequence"/>
</dbReference>
<dbReference type="Gene3D" id="3.30.930.30">
    <property type="match status" value="1"/>
</dbReference>
<protein>
    <recommendedName>
        <fullName evidence="4">MobA/MobL protein domain-containing protein</fullName>
    </recommendedName>
</protein>
<feature type="domain" description="MobA/MobL protein" evidence="4">
    <location>
        <begin position="26"/>
        <end position="234"/>
    </location>
</feature>
<comment type="caution">
    <text evidence="5">The sequence shown here is derived from an EMBL/GenBank/DDBJ whole genome shotgun (WGS) entry which is preliminary data.</text>
</comment>
<feature type="region of interest" description="Disordered" evidence="3">
    <location>
        <begin position="1"/>
        <end position="27"/>
    </location>
</feature>
<accession>A0A1V3KKQ2</accession>
<evidence type="ECO:0000256" key="1">
    <source>
        <dbReference type="ARBA" id="ARBA00010873"/>
    </source>
</evidence>
<evidence type="ECO:0000313" key="6">
    <source>
        <dbReference type="Proteomes" id="UP000189114"/>
    </source>
</evidence>
<organism evidence="5 6">
    <name type="scientific">Rodentibacter caecimuris</name>
    <dbReference type="NCBI Taxonomy" id="1796644"/>
    <lineage>
        <taxon>Bacteria</taxon>
        <taxon>Pseudomonadati</taxon>
        <taxon>Pseudomonadota</taxon>
        <taxon>Gammaproteobacteria</taxon>
        <taxon>Pasteurellales</taxon>
        <taxon>Pasteurellaceae</taxon>
        <taxon>Rodentibacter</taxon>
    </lineage>
</organism>
<evidence type="ECO:0000256" key="2">
    <source>
        <dbReference type="ARBA" id="ARBA00022971"/>
    </source>
</evidence>
<keyword evidence="2" id="KW-0184">Conjugation</keyword>
<dbReference type="RefSeq" id="WP_077586849.1">
    <property type="nucleotide sequence ID" value="NZ_MLAE01000030.1"/>
</dbReference>
<dbReference type="Pfam" id="PF03389">
    <property type="entry name" value="MobA_MobL"/>
    <property type="match status" value="1"/>
</dbReference>